<dbReference type="SUPFAM" id="SSF56300">
    <property type="entry name" value="Metallo-dependent phosphatases"/>
    <property type="match status" value="1"/>
</dbReference>
<dbReference type="Gene3D" id="3.60.21.10">
    <property type="match status" value="1"/>
</dbReference>
<evidence type="ECO:0000256" key="1">
    <source>
        <dbReference type="ARBA" id="ARBA00006654"/>
    </source>
</evidence>
<proteinExistence type="inferred from homology"/>
<accession>A0A434AFA3</accession>
<protein>
    <submittedName>
        <fullName evidence="6">Bifunctional metallophosphatase/5'-nucleotidase</fullName>
    </submittedName>
</protein>
<comment type="similarity">
    <text evidence="1 3">Belongs to the 5'-nucleotidase family.</text>
</comment>
<keyword evidence="3" id="KW-0378">Hydrolase</keyword>
<dbReference type="Proteomes" id="UP000282985">
    <property type="component" value="Unassembled WGS sequence"/>
</dbReference>
<organism evidence="6 7">
    <name type="scientific">Ancylomarina longa</name>
    <dbReference type="NCBI Taxonomy" id="2487017"/>
    <lineage>
        <taxon>Bacteria</taxon>
        <taxon>Pseudomonadati</taxon>
        <taxon>Bacteroidota</taxon>
        <taxon>Bacteroidia</taxon>
        <taxon>Marinilabiliales</taxon>
        <taxon>Marinifilaceae</taxon>
        <taxon>Ancylomarina</taxon>
    </lineage>
</organism>
<gene>
    <name evidence="6" type="ORF">DLK05_15365</name>
</gene>
<dbReference type="InterPro" id="IPR036907">
    <property type="entry name" value="5'-Nucleotdase_C_sf"/>
</dbReference>
<dbReference type="GO" id="GO:0000166">
    <property type="term" value="F:nucleotide binding"/>
    <property type="evidence" value="ECO:0007669"/>
    <property type="project" value="UniProtKB-KW"/>
</dbReference>
<dbReference type="PRINTS" id="PR01607">
    <property type="entry name" value="APYRASEFAMLY"/>
</dbReference>
<evidence type="ECO:0000259" key="5">
    <source>
        <dbReference type="Pfam" id="PF02872"/>
    </source>
</evidence>
<dbReference type="GO" id="GO:0009166">
    <property type="term" value="P:nucleotide catabolic process"/>
    <property type="evidence" value="ECO:0007669"/>
    <property type="project" value="InterPro"/>
</dbReference>
<dbReference type="OrthoDB" id="9801679at2"/>
<dbReference type="InterPro" id="IPR004843">
    <property type="entry name" value="Calcineurin-like_PHP"/>
</dbReference>
<feature type="chain" id="PRO_5018823160" evidence="3">
    <location>
        <begin position="21"/>
        <end position="481"/>
    </location>
</feature>
<dbReference type="SUPFAM" id="SSF55816">
    <property type="entry name" value="5'-nucleotidase (syn. UDP-sugar hydrolase), C-terminal domain"/>
    <property type="match status" value="1"/>
</dbReference>
<feature type="domain" description="Calcineurin-like phosphoesterase" evidence="4">
    <location>
        <begin position="38"/>
        <end position="246"/>
    </location>
</feature>
<keyword evidence="3" id="KW-0547">Nucleotide-binding</keyword>
<dbReference type="PANTHER" id="PTHR11575">
    <property type="entry name" value="5'-NUCLEOTIDASE-RELATED"/>
    <property type="match status" value="1"/>
</dbReference>
<keyword evidence="7" id="KW-1185">Reference proteome</keyword>
<evidence type="ECO:0000256" key="2">
    <source>
        <dbReference type="ARBA" id="ARBA00022729"/>
    </source>
</evidence>
<dbReference type="AlphaFoldDB" id="A0A434AFA3"/>
<dbReference type="GO" id="GO:0016788">
    <property type="term" value="F:hydrolase activity, acting on ester bonds"/>
    <property type="evidence" value="ECO:0007669"/>
    <property type="project" value="InterPro"/>
</dbReference>
<name>A0A434AFA3_9BACT</name>
<comment type="caution">
    <text evidence="6">The sequence shown here is derived from an EMBL/GenBank/DDBJ whole genome shotgun (WGS) entry which is preliminary data.</text>
</comment>
<evidence type="ECO:0000313" key="7">
    <source>
        <dbReference type="Proteomes" id="UP000282985"/>
    </source>
</evidence>
<reference evidence="6 7" key="1">
    <citation type="submission" date="2018-11" db="EMBL/GenBank/DDBJ databases">
        <title>Parancylomarina longa gen. nov., sp. nov., isolated from sediments of southern Okinawa.</title>
        <authorList>
            <person name="Fu T."/>
        </authorList>
    </citation>
    <scope>NUCLEOTIDE SEQUENCE [LARGE SCALE GENOMIC DNA]</scope>
    <source>
        <strain evidence="6 7">T3-2 S1-C</strain>
    </source>
</reference>
<dbReference type="Gene3D" id="3.90.780.10">
    <property type="entry name" value="5'-Nucleotidase, C-terminal domain"/>
    <property type="match status" value="1"/>
</dbReference>
<dbReference type="PROSITE" id="PS00786">
    <property type="entry name" value="5_NUCLEOTIDASE_2"/>
    <property type="match status" value="1"/>
</dbReference>
<dbReference type="Pfam" id="PF02872">
    <property type="entry name" value="5_nucleotid_C"/>
    <property type="match status" value="1"/>
</dbReference>
<evidence type="ECO:0000259" key="4">
    <source>
        <dbReference type="Pfam" id="PF00149"/>
    </source>
</evidence>
<feature type="signal peptide" evidence="3">
    <location>
        <begin position="1"/>
        <end position="20"/>
    </location>
</feature>
<keyword evidence="2 3" id="KW-0732">Signal</keyword>
<dbReference type="GO" id="GO:0046872">
    <property type="term" value="F:metal ion binding"/>
    <property type="evidence" value="ECO:0007669"/>
    <property type="project" value="InterPro"/>
</dbReference>
<dbReference type="Pfam" id="PF00149">
    <property type="entry name" value="Metallophos"/>
    <property type="match status" value="1"/>
</dbReference>
<dbReference type="CDD" id="cd00845">
    <property type="entry name" value="MPP_UshA_N_like"/>
    <property type="match status" value="1"/>
</dbReference>
<dbReference type="InterPro" id="IPR008334">
    <property type="entry name" value="5'-Nucleotdase_C"/>
</dbReference>
<dbReference type="InterPro" id="IPR006179">
    <property type="entry name" value="5_nucleotidase/apyrase"/>
</dbReference>
<dbReference type="EMBL" id="RJJX01000030">
    <property type="protein sequence ID" value="RUT73049.1"/>
    <property type="molecule type" value="Genomic_DNA"/>
</dbReference>
<evidence type="ECO:0000313" key="6">
    <source>
        <dbReference type="EMBL" id="RUT73049.1"/>
    </source>
</evidence>
<dbReference type="PANTHER" id="PTHR11575:SF24">
    <property type="entry name" value="5'-NUCLEOTIDASE"/>
    <property type="match status" value="1"/>
</dbReference>
<dbReference type="InterPro" id="IPR006146">
    <property type="entry name" value="5'-Nucleotdase_CS"/>
</dbReference>
<dbReference type="RefSeq" id="WP_127344850.1">
    <property type="nucleotide sequence ID" value="NZ_RJJX01000030.1"/>
</dbReference>
<feature type="domain" description="5'-Nucleotidase C-terminal" evidence="5">
    <location>
        <begin position="319"/>
        <end position="442"/>
    </location>
</feature>
<sequence length="481" mass="54479">MKNKIILFLFIVIIAFTRCSSDNNKTNPQLDHNPKNLTIFCVNDVHGQIDNFAKVKYIVDEEKAKNDVIVVSAGDLFSGNPVVDNHPEKGFPMIDIMNRIGFDIAALGNHEFDYGTTNLKNRMNQSHFDWVCANVDMQNSGVPQPFEYKSIQTSQLKICFLGLIETNGKEDDVIPSTHPWRVQELQFERPEDVVSLYANVKAEENADLYICLSHLGFNGNDHVLGDSQLANKFPYFDMIIGGHSHDKINTVINNIPIFQSGSYLKYLGKIELVVKDKKIESINFNLIDLNKYSHFDAELKSVIETYNDQPYLTEVIGYSNRNHNSSQVGCFYTDALRSGLNVDVCFQNTGGIRSGLNEGDITKREIYEISPFNNGTVIYEMSVFDIKKFLRGSGSGFYYSGIKIKQDDQDVEIRDLQGKILSNDTVLSVGINDYIAAVHDTYFPQTGQIQDKTDAETIISFLENSTKAVDYPICDRYFRMQ</sequence>
<dbReference type="InterPro" id="IPR029052">
    <property type="entry name" value="Metallo-depent_PP-like"/>
</dbReference>
<evidence type="ECO:0000256" key="3">
    <source>
        <dbReference type="RuleBase" id="RU362119"/>
    </source>
</evidence>